<dbReference type="Pfam" id="PF01230">
    <property type="entry name" value="HIT"/>
    <property type="match status" value="1"/>
</dbReference>
<dbReference type="PANTHER" id="PTHR46648">
    <property type="entry name" value="HIT FAMILY PROTEIN 1"/>
    <property type="match status" value="1"/>
</dbReference>
<keyword evidence="4" id="KW-1185">Reference proteome</keyword>
<dbReference type="PROSITE" id="PS51084">
    <property type="entry name" value="HIT_2"/>
    <property type="match status" value="1"/>
</dbReference>
<feature type="domain" description="HIT" evidence="2">
    <location>
        <begin position="39"/>
        <end position="146"/>
    </location>
</feature>
<reference evidence="3" key="2">
    <citation type="journal article" date="2023" name="ISME Commun">
        <title>Characterization of a bloom-associated alphaproteobacterial lineage, 'Candidatus Phycosocius': insights into freshwater algal-bacterial interactions.</title>
        <authorList>
            <person name="Tanabe Y."/>
            <person name="Yamaguchi H."/>
            <person name="Yoshida M."/>
            <person name="Kai A."/>
            <person name="Okazaki Y."/>
        </authorList>
    </citation>
    <scope>NUCLEOTIDE SEQUENCE</scope>
    <source>
        <strain evidence="3">BOTRYCO-1</strain>
    </source>
</reference>
<evidence type="ECO:0000256" key="1">
    <source>
        <dbReference type="PROSITE-ProRule" id="PRU00464"/>
    </source>
</evidence>
<keyword evidence="3" id="KW-0378">Hydrolase</keyword>
<reference evidence="3" key="1">
    <citation type="submission" date="2021-05" db="EMBL/GenBank/DDBJ databases">
        <authorList>
            <person name="Tanabe Y."/>
        </authorList>
    </citation>
    <scope>NUCLEOTIDE SEQUENCE</scope>
    <source>
        <strain evidence="3">BOTRYCO-1</strain>
    </source>
</reference>
<dbReference type="GO" id="GO:0016787">
    <property type="term" value="F:hydrolase activity"/>
    <property type="evidence" value="ECO:0007669"/>
    <property type="project" value="UniProtKB-KW"/>
</dbReference>
<dbReference type="EMBL" id="BPFZ01000001">
    <property type="protein sequence ID" value="GIU66169.1"/>
    <property type="molecule type" value="Genomic_DNA"/>
</dbReference>
<dbReference type="PANTHER" id="PTHR46648:SF1">
    <property type="entry name" value="ADENOSINE 5'-MONOPHOSPHORAMIDASE HNT1"/>
    <property type="match status" value="1"/>
</dbReference>
<dbReference type="InterPro" id="IPR011146">
    <property type="entry name" value="HIT-like"/>
</dbReference>
<dbReference type="InterPro" id="IPR036265">
    <property type="entry name" value="HIT-like_sf"/>
</dbReference>
<protein>
    <submittedName>
        <fullName evidence="3">Hydrolase</fullName>
    </submittedName>
</protein>
<organism evidence="3 4">
    <name type="scientific">Candidatus Phycosocius spiralis</name>
    <dbReference type="NCBI Taxonomy" id="2815099"/>
    <lineage>
        <taxon>Bacteria</taxon>
        <taxon>Pseudomonadati</taxon>
        <taxon>Pseudomonadota</taxon>
        <taxon>Alphaproteobacteria</taxon>
        <taxon>Caulobacterales</taxon>
        <taxon>Caulobacterales incertae sedis</taxon>
        <taxon>Candidatus Phycosocius</taxon>
    </lineage>
</organism>
<dbReference type="PRINTS" id="PR00332">
    <property type="entry name" value="HISTRIAD"/>
</dbReference>
<dbReference type="CDD" id="cd01277">
    <property type="entry name" value="HINT_subgroup"/>
    <property type="match status" value="1"/>
</dbReference>
<sequence length="173" mass="18757">MHVLRAVVWFDFGVSGIGQTKLSEAAIMSLSAPYDPTNIFAKILKGEMPCITVFEDDVALAFLDIFPQAPGHTLVIPKVAATNLLDLPSDALGPFMLRVHKVARGVQKAFQAHGLTIFQFNGEAGGQTVFHLHFHIIPRMQGVPLMGHGQTHRGDEAQLKAHADAITLAVRSL</sequence>
<evidence type="ECO:0000313" key="3">
    <source>
        <dbReference type="EMBL" id="GIU66169.1"/>
    </source>
</evidence>
<dbReference type="InterPro" id="IPR039384">
    <property type="entry name" value="HINT"/>
</dbReference>
<name>A0ABQ4PT42_9PROT</name>
<dbReference type="SUPFAM" id="SSF54197">
    <property type="entry name" value="HIT-like"/>
    <property type="match status" value="1"/>
</dbReference>
<comment type="caution">
    <text evidence="3">The sequence shown here is derived from an EMBL/GenBank/DDBJ whole genome shotgun (WGS) entry which is preliminary data.</text>
</comment>
<dbReference type="Gene3D" id="3.30.428.10">
    <property type="entry name" value="HIT-like"/>
    <property type="match status" value="1"/>
</dbReference>
<gene>
    <name evidence="3" type="ORF">PsB1_0323</name>
</gene>
<feature type="short sequence motif" description="Histidine triad motif" evidence="1">
    <location>
        <begin position="131"/>
        <end position="135"/>
    </location>
</feature>
<accession>A0ABQ4PT42</accession>
<dbReference type="Proteomes" id="UP001161064">
    <property type="component" value="Unassembled WGS sequence"/>
</dbReference>
<dbReference type="InterPro" id="IPR001310">
    <property type="entry name" value="Histidine_triad_HIT"/>
</dbReference>
<evidence type="ECO:0000259" key="2">
    <source>
        <dbReference type="PROSITE" id="PS51084"/>
    </source>
</evidence>
<evidence type="ECO:0000313" key="4">
    <source>
        <dbReference type="Proteomes" id="UP001161064"/>
    </source>
</evidence>
<proteinExistence type="predicted"/>